<proteinExistence type="predicted"/>
<dbReference type="SMART" id="SM00343">
    <property type="entry name" value="ZnF_C2HC"/>
    <property type="match status" value="1"/>
</dbReference>
<dbReference type="Proteomes" id="UP001291623">
    <property type="component" value="Unassembled WGS sequence"/>
</dbReference>
<dbReference type="InterPro" id="IPR001878">
    <property type="entry name" value="Znf_CCHC"/>
</dbReference>
<dbReference type="AlphaFoldDB" id="A0AAE1QXK0"/>
<dbReference type="GO" id="GO:0003676">
    <property type="term" value="F:nucleic acid binding"/>
    <property type="evidence" value="ECO:0007669"/>
    <property type="project" value="InterPro"/>
</dbReference>
<dbReference type="Pfam" id="PF00098">
    <property type="entry name" value="zf-CCHC"/>
    <property type="match status" value="1"/>
</dbReference>
<feature type="compositionally biased region" description="Basic residues" evidence="2">
    <location>
        <begin position="11"/>
        <end position="23"/>
    </location>
</feature>
<protein>
    <recommendedName>
        <fullName evidence="3">CCHC-type domain-containing protein</fullName>
    </recommendedName>
</protein>
<reference evidence="4" key="1">
    <citation type="submission" date="2023-12" db="EMBL/GenBank/DDBJ databases">
        <title>Genome assembly of Anisodus tanguticus.</title>
        <authorList>
            <person name="Wang Y.-J."/>
        </authorList>
    </citation>
    <scope>NUCLEOTIDE SEQUENCE</scope>
    <source>
        <strain evidence="4">KB-2021</strain>
        <tissue evidence="4">Leaf</tissue>
    </source>
</reference>
<keyword evidence="5" id="KW-1185">Reference proteome</keyword>
<dbReference type="EMBL" id="JAVYJV010000022">
    <property type="protein sequence ID" value="KAK4341146.1"/>
    <property type="molecule type" value="Genomic_DNA"/>
</dbReference>
<keyword evidence="1" id="KW-0479">Metal-binding</keyword>
<keyword evidence="1" id="KW-0863">Zinc-finger</keyword>
<feature type="compositionally biased region" description="Basic residues" evidence="2">
    <location>
        <begin position="36"/>
        <end position="53"/>
    </location>
</feature>
<name>A0AAE1QXK0_9SOLA</name>
<comment type="caution">
    <text evidence="4">The sequence shown here is derived from an EMBL/GenBank/DDBJ whole genome shotgun (WGS) entry which is preliminary data.</text>
</comment>
<dbReference type="GO" id="GO:0008270">
    <property type="term" value="F:zinc ion binding"/>
    <property type="evidence" value="ECO:0007669"/>
    <property type="project" value="UniProtKB-KW"/>
</dbReference>
<evidence type="ECO:0000256" key="2">
    <source>
        <dbReference type="SAM" id="MobiDB-lite"/>
    </source>
</evidence>
<feature type="compositionally biased region" description="Low complexity" evidence="2">
    <location>
        <begin position="111"/>
        <end position="121"/>
    </location>
</feature>
<dbReference type="Gene3D" id="4.10.60.10">
    <property type="entry name" value="Zinc finger, CCHC-type"/>
    <property type="match status" value="1"/>
</dbReference>
<sequence length="156" mass="17978">MDEPTSSQNTGKKRKHEVKPHKKQYYEKCKSDSYKKKAAKRRTKNERKGYIPKKRTTKTTTCYACGEVGHYANRCKTKKIDKIKALKVDDSIKDALMKVIVSSDESRKSWSTDSEDPYSSSSEEEDPVSVPPRIWGSNQVVLPKLFMYASKETYLQ</sequence>
<feature type="region of interest" description="Disordered" evidence="2">
    <location>
        <begin position="1"/>
        <end position="53"/>
    </location>
</feature>
<organism evidence="4 5">
    <name type="scientific">Anisodus tanguticus</name>
    <dbReference type="NCBI Taxonomy" id="243964"/>
    <lineage>
        <taxon>Eukaryota</taxon>
        <taxon>Viridiplantae</taxon>
        <taxon>Streptophyta</taxon>
        <taxon>Embryophyta</taxon>
        <taxon>Tracheophyta</taxon>
        <taxon>Spermatophyta</taxon>
        <taxon>Magnoliopsida</taxon>
        <taxon>eudicotyledons</taxon>
        <taxon>Gunneridae</taxon>
        <taxon>Pentapetalae</taxon>
        <taxon>asterids</taxon>
        <taxon>lamiids</taxon>
        <taxon>Solanales</taxon>
        <taxon>Solanaceae</taxon>
        <taxon>Solanoideae</taxon>
        <taxon>Hyoscyameae</taxon>
        <taxon>Anisodus</taxon>
    </lineage>
</organism>
<gene>
    <name evidence="4" type="ORF">RND71_039647</name>
</gene>
<dbReference type="InterPro" id="IPR036875">
    <property type="entry name" value="Znf_CCHC_sf"/>
</dbReference>
<evidence type="ECO:0000259" key="3">
    <source>
        <dbReference type="PROSITE" id="PS50158"/>
    </source>
</evidence>
<feature type="domain" description="CCHC-type" evidence="3">
    <location>
        <begin position="62"/>
        <end position="76"/>
    </location>
</feature>
<keyword evidence="1" id="KW-0862">Zinc</keyword>
<feature type="compositionally biased region" description="Polar residues" evidence="2">
    <location>
        <begin position="1"/>
        <end position="10"/>
    </location>
</feature>
<dbReference type="PROSITE" id="PS50158">
    <property type="entry name" value="ZF_CCHC"/>
    <property type="match status" value="1"/>
</dbReference>
<evidence type="ECO:0000313" key="5">
    <source>
        <dbReference type="Proteomes" id="UP001291623"/>
    </source>
</evidence>
<accession>A0AAE1QXK0</accession>
<evidence type="ECO:0000313" key="4">
    <source>
        <dbReference type="EMBL" id="KAK4341146.1"/>
    </source>
</evidence>
<feature type="region of interest" description="Disordered" evidence="2">
    <location>
        <begin position="103"/>
        <end position="134"/>
    </location>
</feature>
<feature type="compositionally biased region" description="Basic and acidic residues" evidence="2">
    <location>
        <begin position="24"/>
        <end position="35"/>
    </location>
</feature>
<dbReference type="SUPFAM" id="SSF57756">
    <property type="entry name" value="Retrovirus zinc finger-like domains"/>
    <property type="match status" value="1"/>
</dbReference>
<evidence type="ECO:0000256" key="1">
    <source>
        <dbReference type="PROSITE-ProRule" id="PRU00047"/>
    </source>
</evidence>